<dbReference type="EMBL" id="FOUJ01000001">
    <property type="protein sequence ID" value="SFM29917.1"/>
    <property type="molecule type" value="Genomic_DNA"/>
</dbReference>
<reference evidence="3" key="1">
    <citation type="submission" date="2016-10" db="EMBL/GenBank/DDBJ databases">
        <authorList>
            <person name="Varghese N."/>
            <person name="Submissions S."/>
        </authorList>
    </citation>
    <scope>NUCLEOTIDE SEQUENCE [LARGE SCALE GENOMIC DNA]</scope>
    <source>
        <strain evidence="3">Mob M</strain>
    </source>
</reference>
<gene>
    <name evidence="2" type="ORF">SAMN04488696_0823</name>
</gene>
<feature type="transmembrane region" description="Helical" evidence="1">
    <location>
        <begin position="103"/>
        <end position="121"/>
    </location>
</feature>
<proteinExistence type="predicted"/>
<keyword evidence="1" id="KW-1133">Transmembrane helix</keyword>
<name>A0A1I4PQ57_9EURY</name>
<feature type="transmembrane region" description="Helical" evidence="1">
    <location>
        <begin position="194"/>
        <end position="215"/>
    </location>
</feature>
<feature type="transmembrane region" description="Helical" evidence="1">
    <location>
        <begin position="133"/>
        <end position="151"/>
    </location>
</feature>
<evidence type="ECO:0000313" key="2">
    <source>
        <dbReference type="EMBL" id="SFM29917.1"/>
    </source>
</evidence>
<evidence type="ECO:0000256" key="1">
    <source>
        <dbReference type="SAM" id="Phobius"/>
    </source>
</evidence>
<dbReference type="RefSeq" id="WP_091933482.1">
    <property type="nucleotide sequence ID" value="NZ_FOUJ01000001.1"/>
</dbReference>
<evidence type="ECO:0000313" key="3">
    <source>
        <dbReference type="Proteomes" id="UP000198535"/>
    </source>
</evidence>
<feature type="transmembrane region" description="Helical" evidence="1">
    <location>
        <begin position="163"/>
        <end position="182"/>
    </location>
</feature>
<dbReference type="AlphaFoldDB" id="A0A1I4PQ57"/>
<feature type="transmembrane region" description="Helical" evidence="1">
    <location>
        <begin position="45"/>
        <end position="63"/>
    </location>
</feature>
<feature type="transmembrane region" description="Helical" evidence="1">
    <location>
        <begin position="70"/>
        <end position="88"/>
    </location>
</feature>
<keyword evidence="1" id="KW-0812">Transmembrane</keyword>
<keyword evidence="3" id="KW-1185">Reference proteome</keyword>
<accession>A0A1I4PQ57</accession>
<organism evidence="2 3">
    <name type="scientific">Methanolobus profundi</name>
    <dbReference type="NCBI Taxonomy" id="487685"/>
    <lineage>
        <taxon>Archaea</taxon>
        <taxon>Methanobacteriati</taxon>
        <taxon>Methanobacteriota</taxon>
        <taxon>Stenosarchaea group</taxon>
        <taxon>Methanomicrobia</taxon>
        <taxon>Methanosarcinales</taxon>
        <taxon>Methanosarcinaceae</taxon>
        <taxon>Methanolobus</taxon>
    </lineage>
</organism>
<dbReference type="Proteomes" id="UP000198535">
    <property type="component" value="Unassembled WGS sequence"/>
</dbReference>
<keyword evidence="1" id="KW-0472">Membrane</keyword>
<protein>
    <submittedName>
        <fullName evidence="2">Uncharacterized protein</fullName>
    </submittedName>
</protein>
<feature type="transmembrane region" description="Helical" evidence="1">
    <location>
        <begin position="21"/>
        <end position="39"/>
    </location>
</feature>
<sequence length="221" mass="25125">MIKLLHDKIDKLTESKSTEGFLQTILIIMGLFLAVFVSPENLNSRIIFSYSFAVFIVSSLFLYSNFLSPIFSFLMGGSFSLIFIIYIVPEGLFTLQSSAENMGVYLLFYFALSTSIILFILKKDEYIKKNVPLVPLSILLTFISFMYFYSISNPGTKFEIKNWVLYISALIDFAALISICLYHDREKVTINTYAYPIMLTVGSLVLCVFFIYGLILGPEVP</sequence>